<evidence type="ECO:0000313" key="1">
    <source>
        <dbReference type="EMBL" id="PAV66975.1"/>
    </source>
</evidence>
<keyword evidence="2" id="KW-1185">Reference proteome</keyword>
<accession>A0A2A2JZ57</accession>
<evidence type="ECO:0000313" key="2">
    <source>
        <dbReference type="Proteomes" id="UP000218231"/>
    </source>
</evidence>
<protein>
    <submittedName>
        <fullName evidence="1">Uncharacterized protein</fullName>
    </submittedName>
</protein>
<comment type="caution">
    <text evidence="1">The sequence shown here is derived from an EMBL/GenBank/DDBJ whole genome shotgun (WGS) entry which is preliminary data.</text>
</comment>
<name>A0A2A2JZ57_9BILA</name>
<dbReference type="Proteomes" id="UP000218231">
    <property type="component" value="Unassembled WGS sequence"/>
</dbReference>
<dbReference type="EMBL" id="LIAE01010009">
    <property type="protein sequence ID" value="PAV66975.1"/>
    <property type="molecule type" value="Genomic_DNA"/>
</dbReference>
<sequence>MIEISEIISKLNKQPVGYMEMAPAAGKANGLEQGVIGWDRAKDICIHQVDQSGSSVISIPADEFVSYAKVENRIPYGDQPHQFAIRLVPD</sequence>
<proteinExistence type="predicted"/>
<organism evidence="1 2">
    <name type="scientific">Diploscapter pachys</name>
    <dbReference type="NCBI Taxonomy" id="2018661"/>
    <lineage>
        <taxon>Eukaryota</taxon>
        <taxon>Metazoa</taxon>
        <taxon>Ecdysozoa</taxon>
        <taxon>Nematoda</taxon>
        <taxon>Chromadorea</taxon>
        <taxon>Rhabditida</taxon>
        <taxon>Rhabditina</taxon>
        <taxon>Rhabditomorpha</taxon>
        <taxon>Rhabditoidea</taxon>
        <taxon>Rhabditidae</taxon>
        <taxon>Diploscapter</taxon>
    </lineage>
</organism>
<gene>
    <name evidence="1" type="ORF">WR25_25587</name>
</gene>
<reference evidence="1 2" key="1">
    <citation type="journal article" date="2017" name="Curr. Biol.">
        <title>Genome architecture and evolution of a unichromosomal asexual nematode.</title>
        <authorList>
            <person name="Fradin H."/>
            <person name="Zegar C."/>
            <person name="Gutwein M."/>
            <person name="Lucas J."/>
            <person name="Kovtun M."/>
            <person name="Corcoran D."/>
            <person name="Baugh L.R."/>
            <person name="Kiontke K."/>
            <person name="Gunsalus K."/>
            <person name="Fitch D.H."/>
            <person name="Piano F."/>
        </authorList>
    </citation>
    <scope>NUCLEOTIDE SEQUENCE [LARGE SCALE GENOMIC DNA]</scope>
    <source>
        <strain evidence="1">PF1309</strain>
    </source>
</reference>
<dbReference type="AlphaFoldDB" id="A0A2A2JZ57"/>